<feature type="chain" id="PRO_5047423252" evidence="1">
    <location>
        <begin position="21"/>
        <end position="152"/>
    </location>
</feature>
<gene>
    <name evidence="2" type="ORF">ACFSHS_03865</name>
</gene>
<evidence type="ECO:0000313" key="3">
    <source>
        <dbReference type="Proteomes" id="UP001597402"/>
    </source>
</evidence>
<dbReference type="Proteomes" id="UP001597402">
    <property type="component" value="Unassembled WGS sequence"/>
</dbReference>
<sequence length="152" mass="16129">MGIRGTGVLAVALLLGGLTACTDDEDTAAPAARDDVAVPSYQAPPRAPDFCARLAGSRYVDAIPTAVGTLLLEPRDDRARRELSGAVAELEAVLDEVWREPRSDDLSAGMEDLLAALYSATANPVDEQLAIRIADRLDVVGERVQPVCEFPV</sequence>
<name>A0ABW4X7K0_9ACTN</name>
<evidence type="ECO:0000256" key="1">
    <source>
        <dbReference type="SAM" id="SignalP"/>
    </source>
</evidence>
<dbReference type="PROSITE" id="PS51257">
    <property type="entry name" value="PROKAR_LIPOPROTEIN"/>
    <property type="match status" value="1"/>
</dbReference>
<feature type="signal peptide" evidence="1">
    <location>
        <begin position="1"/>
        <end position="20"/>
    </location>
</feature>
<organism evidence="2 3">
    <name type="scientific">Blastococcus deserti</name>
    <dbReference type="NCBI Taxonomy" id="2259033"/>
    <lineage>
        <taxon>Bacteria</taxon>
        <taxon>Bacillati</taxon>
        <taxon>Actinomycetota</taxon>
        <taxon>Actinomycetes</taxon>
        <taxon>Geodermatophilales</taxon>
        <taxon>Geodermatophilaceae</taxon>
        <taxon>Blastococcus</taxon>
    </lineage>
</organism>
<evidence type="ECO:0000313" key="2">
    <source>
        <dbReference type="EMBL" id="MFD2090701.1"/>
    </source>
</evidence>
<reference evidence="3" key="1">
    <citation type="journal article" date="2019" name="Int. J. Syst. Evol. Microbiol.">
        <title>The Global Catalogue of Microorganisms (GCM) 10K type strain sequencing project: providing services to taxonomists for standard genome sequencing and annotation.</title>
        <authorList>
            <consortium name="The Broad Institute Genomics Platform"/>
            <consortium name="The Broad Institute Genome Sequencing Center for Infectious Disease"/>
            <person name="Wu L."/>
            <person name="Ma J."/>
        </authorList>
    </citation>
    <scope>NUCLEOTIDE SEQUENCE [LARGE SCALE GENOMIC DNA]</scope>
    <source>
        <strain evidence="3">JCM 3338</strain>
    </source>
</reference>
<comment type="caution">
    <text evidence="2">The sequence shown here is derived from an EMBL/GenBank/DDBJ whole genome shotgun (WGS) entry which is preliminary data.</text>
</comment>
<dbReference type="EMBL" id="JBHUHP010000002">
    <property type="protein sequence ID" value="MFD2090701.1"/>
    <property type="molecule type" value="Genomic_DNA"/>
</dbReference>
<keyword evidence="1" id="KW-0732">Signal</keyword>
<protein>
    <submittedName>
        <fullName evidence="2">Uncharacterized protein</fullName>
    </submittedName>
</protein>
<accession>A0ABW4X7K0</accession>
<proteinExistence type="predicted"/>
<dbReference type="RefSeq" id="WP_376871977.1">
    <property type="nucleotide sequence ID" value="NZ_JBHUHP010000002.1"/>
</dbReference>
<keyword evidence="3" id="KW-1185">Reference proteome</keyword>